<dbReference type="EMBL" id="NJHN03000074">
    <property type="protein sequence ID" value="KAH9417771.1"/>
    <property type="molecule type" value="Genomic_DNA"/>
</dbReference>
<evidence type="ECO:0000256" key="1">
    <source>
        <dbReference type="SAM" id="Phobius"/>
    </source>
</evidence>
<keyword evidence="3" id="KW-1185">Reference proteome</keyword>
<feature type="transmembrane region" description="Helical" evidence="1">
    <location>
        <begin position="34"/>
        <end position="56"/>
    </location>
</feature>
<accession>A0ABQ8J5G5</accession>
<keyword evidence="1" id="KW-0472">Membrane</keyword>
<reference evidence="2 3" key="2">
    <citation type="journal article" date="2022" name="Mol. Biol. Evol.">
        <title>Comparative Genomics Reveals Insights into the Divergent Evolution of Astigmatic Mites and Household Pest Adaptations.</title>
        <authorList>
            <person name="Xiong Q."/>
            <person name="Wan A.T."/>
            <person name="Liu X."/>
            <person name="Fung C.S."/>
            <person name="Xiao X."/>
            <person name="Malainual N."/>
            <person name="Hou J."/>
            <person name="Wang L."/>
            <person name="Wang M."/>
            <person name="Yang K.Y."/>
            <person name="Cui Y."/>
            <person name="Leung E.L."/>
            <person name="Nong W."/>
            <person name="Shin S.K."/>
            <person name="Au S.W."/>
            <person name="Jeong K.Y."/>
            <person name="Chew F.T."/>
            <person name="Hui J.H."/>
            <person name="Leung T.F."/>
            <person name="Tungtrongchitr A."/>
            <person name="Zhong N."/>
            <person name="Liu Z."/>
            <person name="Tsui S.K."/>
        </authorList>
    </citation>
    <scope>NUCLEOTIDE SEQUENCE [LARGE SCALE GENOMIC DNA]</scope>
    <source>
        <strain evidence="2">Derp</strain>
    </source>
</reference>
<comment type="caution">
    <text evidence="2">The sequence shown here is derived from an EMBL/GenBank/DDBJ whole genome shotgun (WGS) entry which is preliminary data.</text>
</comment>
<reference evidence="2 3" key="1">
    <citation type="journal article" date="2018" name="J. Allergy Clin. Immunol.">
        <title>High-quality assembly of Dermatophagoides pteronyssinus genome and transcriptome reveals a wide range of novel allergens.</title>
        <authorList>
            <person name="Liu X.Y."/>
            <person name="Yang K.Y."/>
            <person name="Wang M.Q."/>
            <person name="Kwok J.S."/>
            <person name="Zeng X."/>
            <person name="Yang Z."/>
            <person name="Xiao X.J."/>
            <person name="Lau C.P."/>
            <person name="Li Y."/>
            <person name="Huang Z.M."/>
            <person name="Ba J.G."/>
            <person name="Yim A.K."/>
            <person name="Ouyang C.Y."/>
            <person name="Ngai S.M."/>
            <person name="Chan T.F."/>
            <person name="Leung E.L."/>
            <person name="Liu L."/>
            <person name="Liu Z.G."/>
            <person name="Tsui S.K."/>
        </authorList>
    </citation>
    <scope>NUCLEOTIDE SEQUENCE [LARGE SCALE GENOMIC DNA]</scope>
    <source>
        <strain evidence="2">Derp</strain>
    </source>
</reference>
<organism evidence="2 3">
    <name type="scientific">Dermatophagoides pteronyssinus</name>
    <name type="common">European house dust mite</name>
    <dbReference type="NCBI Taxonomy" id="6956"/>
    <lineage>
        <taxon>Eukaryota</taxon>
        <taxon>Metazoa</taxon>
        <taxon>Ecdysozoa</taxon>
        <taxon>Arthropoda</taxon>
        <taxon>Chelicerata</taxon>
        <taxon>Arachnida</taxon>
        <taxon>Acari</taxon>
        <taxon>Acariformes</taxon>
        <taxon>Sarcoptiformes</taxon>
        <taxon>Astigmata</taxon>
        <taxon>Psoroptidia</taxon>
        <taxon>Analgoidea</taxon>
        <taxon>Pyroglyphidae</taxon>
        <taxon>Dermatophagoidinae</taxon>
        <taxon>Dermatophagoides</taxon>
    </lineage>
</organism>
<evidence type="ECO:0000313" key="3">
    <source>
        <dbReference type="Proteomes" id="UP000887458"/>
    </source>
</evidence>
<gene>
    <name evidence="2" type="ORF">DERP_011483</name>
</gene>
<protein>
    <submittedName>
        <fullName evidence="2">Uncharacterized protein</fullName>
    </submittedName>
</protein>
<name>A0ABQ8J5G5_DERPT</name>
<dbReference type="Proteomes" id="UP000887458">
    <property type="component" value="Unassembled WGS sequence"/>
</dbReference>
<sequence length="60" mass="7089">MFIDDDHYDSIRFVMFNVAVVNCNLKNYAGAQNYHFVLIIFKRVGLVILFCVYQLLSRIQ</sequence>
<evidence type="ECO:0000313" key="2">
    <source>
        <dbReference type="EMBL" id="KAH9417771.1"/>
    </source>
</evidence>
<keyword evidence="1" id="KW-1133">Transmembrane helix</keyword>
<proteinExistence type="predicted"/>
<keyword evidence="1" id="KW-0812">Transmembrane</keyword>